<name>F0RN57_DEIPM</name>
<evidence type="ECO:0000313" key="3">
    <source>
        <dbReference type="Proteomes" id="UP000007718"/>
    </source>
</evidence>
<organism evidence="2 3">
    <name type="scientific">Deinococcus proteolyticus (strain ATCC 35074 / DSM 20540 / JCM 6276 / NBRC 101906 / NCIMB 13154 / VKM Ac-1939 / CCM 2703 / MRP)</name>
    <dbReference type="NCBI Taxonomy" id="693977"/>
    <lineage>
        <taxon>Bacteria</taxon>
        <taxon>Thermotogati</taxon>
        <taxon>Deinococcota</taxon>
        <taxon>Deinococci</taxon>
        <taxon>Deinococcales</taxon>
        <taxon>Deinococcaceae</taxon>
        <taxon>Deinococcus</taxon>
    </lineage>
</organism>
<accession>F0RN57</accession>
<evidence type="ECO:0000313" key="2">
    <source>
        <dbReference type="EMBL" id="ADY26199.1"/>
    </source>
</evidence>
<dbReference type="HOGENOM" id="CLU_2154234_0_0_0"/>
<reference evidence="2 3" key="2">
    <citation type="journal article" date="2012" name="Stand. Genomic Sci.">
        <title>Complete genome sequence of the orange-red pigmented, radioresistant Deinococcus proteolyticus type strain (MRP(T)).</title>
        <authorList>
            <person name="Copeland A."/>
            <person name="Zeytun A."/>
            <person name="Yassawong M."/>
            <person name="Nolan M."/>
            <person name="Lucas S."/>
            <person name="Hammon N."/>
            <person name="Deshpande S."/>
            <person name="Cheng J.F."/>
            <person name="Han C."/>
            <person name="Tapia R."/>
            <person name="Goodwin L.A."/>
            <person name="Pitluck S."/>
            <person name="Mavromatis K."/>
            <person name="Liolios K."/>
            <person name="Pagani I."/>
            <person name="Ivanova N."/>
            <person name="Mikhailova N."/>
            <person name="Pati A."/>
            <person name="Chen A."/>
            <person name="Palaniappan K."/>
            <person name="Land M."/>
            <person name="Hauser L."/>
            <person name="Jeffries C.D."/>
            <person name="Brambilla E.M."/>
            <person name="Rohde M."/>
            <person name="Sikorski J."/>
            <person name="Pukall R."/>
            <person name="Goker M."/>
            <person name="Detter J.C."/>
            <person name="Woyke T."/>
            <person name="Bristow J."/>
            <person name="Eisen J.A."/>
            <person name="Markowitz V."/>
            <person name="Hugenholtz P."/>
            <person name="Kyrpides N.C."/>
            <person name="Klenk H.P."/>
            <person name="Lapidus A."/>
        </authorList>
    </citation>
    <scope>NUCLEOTIDE SEQUENCE [LARGE SCALE GENOMIC DNA]</scope>
    <source>
        <strain evidence="3">ATCC 35074 / DSM 20540 / JCM 6276 / NBRC 101906 / NCIMB 13154 / VKM Ac-1939 / CCM 2703 / MRP</strain>
    </source>
</reference>
<protein>
    <submittedName>
        <fullName evidence="2">Uncharacterized protein</fullName>
    </submittedName>
</protein>
<gene>
    <name evidence="2" type="ordered locus">Deipr_1044</name>
</gene>
<reference evidence="3" key="1">
    <citation type="submission" date="2011-02" db="EMBL/GenBank/DDBJ databases">
        <title>The complete sequence of chromosome of Deinococcus proteolyticus DSM 20540.</title>
        <authorList>
            <consortium name="US DOE Joint Genome Institute (JGI-PGF)"/>
            <person name="Lucas S."/>
            <person name="Copeland A."/>
            <person name="Lapidus A."/>
            <person name="Bruce D."/>
            <person name="Goodwin L."/>
            <person name="Pitluck S."/>
            <person name="Kyrpides N."/>
            <person name="Mavromatis K."/>
            <person name="Pagani I."/>
            <person name="Ivanova N."/>
            <person name="Ovchinnikova G."/>
            <person name="Zeytun A."/>
            <person name="Detter J.C."/>
            <person name="Han C."/>
            <person name="Land M."/>
            <person name="Hauser L."/>
            <person name="Markowitz V."/>
            <person name="Cheng J.-F."/>
            <person name="Hugenholtz P."/>
            <person name="Woyke T."/>
            <person name="Wu D."/>
            <person name="Pukall R."/>
            <person name="Steenblock K."/>
            <person name="Brambilla E."/>
            <person name="Klenk H.-P."/>
            <person name="Eisen J.A."/>
        </authorList>
    </citation>
    <scope>NUCLEOTIDE SEQUENCE [LARGE SCALE GENOMIC DNA]</scope>
    <source>
        <strain evidence="3">ATCC 35074 / DSM 20540 / JCM 6276 / NBRC 101906 / NCIMB 13154 / VKM Ac-1939 / CCM 2703 / MRP</strain>
    </source>
</reference>
<dbReference type="OrthoDB" id="4808449at2"/>
<dbReference type="InterPro" id="IPR025671">
    <property type="entry name" value="HXXEE"/>
</dbReference>
<keyword evidence="1" id="KW-0472">Membrane</keyword>
<sequence>MSRGVKVMGGLMVVLAGVGMVSGGRHPLFRAAVRANLAHALWHIGATAALGRKTPGVWTAAGLVLPATLLSERALDRAEVPPPPASSVALFPAALVTAHTLAWAWGRTAKR</sequence>
<keyword evidence="3" id="KW-1185">Reference proteome</keyword>
<dbReference type="RefSeq" id="WP_013614808.1">
    <property type="nucleotide sequence ID" value="NC_015161.1"/>
</dbReference>
<evidence type="ECO:0000256" key="1">
    <source>
        <dbReference type="SAM" id="Phobius"/>
    </source>
</evidence>
<feature type="transmembrane region" description="Helical" evidence="1">
    <location>
        <begin position="85"/>
        <end position="105"/>
    </location>
</feature>
<dbReference type="Pfam" id="PF13787">
    <property type="entry name" value="HXXEE"/>
    <property type="match status" value="1"/>
</dbReference>
<dbReference type="AlphaFoldDB" id="F0RN57"/>
<dbReference type="Proteomes" id="UP000007718">
    <property type="component" value="Chromosome"/>
</dbReference>
<keyword evidence="1" id="KW-1133">Transmembrane helix</keyword>
<keyword evidence="1" id="KW-0812">Transmembrane</keyword>
<dbReference type="STRING" id="693977.Deipr_1044"/>
<dbReference type="KEGG" id="dpt:Deipr_1044"/>
<proteinExistence type="predicted"/>
<dbReference type="EMBL" id="CP002536">
    <property type="protein sequence ID" value="ADY26199.1"/>
    <property type="molecule type" value="Genomic_DNA"/>
</dbReference>